<feature type="compositionally biased region" description="Low complexity" evidence="1">
    <location>
        <begin position="131"/>
        <end position="151"/>
    </location>
</feature>
<dbReference type="Proteomes" id="UP000572817">
    <property type="component" value="Unassembled WGS sequence"/>
</dbReference>
<proteinExistence type="predicted"/>
<name>A0A8H4IT26_9PEZI</name>
<dbReference type="InterPro" id="IPR007175">
    <property type="entry name" value="Rpr2/Snm1/Rpp21"/>
</dbReference>
<dbReference type="Pfam" id="PF04032">
    <property type="entry name" value="Rpr2"/>
    <property type="match status" value="1"/>
</dbReference>
<dbReference type="Gene3D" id="6.20.50.20">
    <property type="match status" value="1"/>
</dbReference>
<dbReference type="GO" id="GO:0008033">
    <property type="term" value="P:tRNA processing"/>
    <property type="evidence" value="ECO:0007669"/>
    <property type="project" value="TreeGrafter"/>
</dbReference>
<sequence>MERSAAETRELSTRLKYLDEAAHVLALASPETSSFLESQYSYLVAENDLTPPDARKKDVCGACGTILIPGLSCTIIQETDLPLGPKKKGSNVEERTASKDNIPKKMKIYSCSRCSSKTRLPIQSTKARMNAPKPAKASTAASSTTTVTASAQPTEAKSSAATNAAVPVSAPPNPAPAAANASSKKRAKTRKGGLQALLANNKKDTGSSKGFGLDLMDLMRSE</sequence>
<dbReference type="PANTHER" id="PTHR14742">
    <property type="entry name" value="RIBONUCLEASE P SUBUNIT P21"/>
    <property type="match status" value="1"/>
</dbReference>
<organism evidence="2 3">
    <name type="scientific">Botryosphaeria dothidea</name>
    <dbReference type="NCBI Taxonomy" id="55169"/>
    <lineage>
        <taxon>Eukaryota</taxon>
        <taxon>Fungi</taxon>
        <taxon>Dikarya</taxon>
        <taxon>Ascomycota</taxon>
        <taxon>Pezizomycotina</taxon>
        <taxon>Dothideomycetes</taxon>
        <taxon>Dothideomycetes incertae sedis</taxon>
        <taxon>Botryosphaeriales</taxon>
        <taxon>Botryosphaeriaceae</taxon>
        <taxon>Botryosphaeria</taxon>
    </lineage>
</organism>
<dbReference type="GO" id="GO:0005655">
    <property type="term" value="C:nucleolar ribonuclease P complex"/>
    <property type="evidence" value="ECO:0007669"/>
    <property type="project" value="TreeGrafter"/>
</dbReference>
<dbReference type="AlphaFoldDB" id="A0A8H4IT26"/>
<evidence type="ECO:0000313" key="2">
    <source>
        <dbReference type="EMBL" id="KAF4306737.1"/>
    </source>
</evidence>
<dbReference type="OrthoDB" id="438080at2759"/>
<dbReference type="EMBL" id="WWBZ02000033">
    <property type="protein sequence ID" value="KAF4306737.1"/>
    <property type="molecule type" value="Genomic_DNA"/>
</dbReference>
<comment type="caution">
    <text evidence="2">The sequence shown here is derived from an EMBL/GenBank/DDBJ whole genome shotgun (WGS) entry which is preliminary data.</text>
</comment>
<feature type="compositionally biased region" description="Low complexity" evidence="1">
    <location>
        <begin position="158"/>
        <end position="168"/>
    </location>
</feature>
<dbReference type="PANTHER" id="PTHR14742:SF3">
    <property type="entry name" value="RIBONUCLEASE MRP PROTEIN SUBUNIT SNM1"/>
    <property type="match status" value="1"/>
</dbReference>
<evidence type="ECO:0000313" key="3">
    <source>
        <dbReference type="Proteomes" id="UP000572817"/>
    </source>
</evidence>
<gene>
    <name evidence="2" type="ORF">GTA08_BOTSDO05145</name>
</gene>
<feature type="region of interest" description="Disordered" evidence="1">
    <location>
        <begin position="121"/>
        <end position="222"/>
    </location>
</feature>
<keyword evidence="3" id="KW-1185">Reference proteome</keyword>
<evidence type="ECO:0000256" key="1">
    <source>
        <dbReference type="SAM" id="MobiDB-lite"/>
    </source>
</evidence>
<protein>
    <submittedName>
        <fullName evidence="2">RNAse P Rpr2/Rpp21 subunit</fullName>
    </submittedName>
</protein>
<reference evidence="2" key="1">
    <citation type="submission" date="2020-04" db="EMBL/GenBank/DDBJ databases">
        <title>Genome Assembly and Annotation of Botryosphaeria dothidea sdau 11-99, a Latent Pathogen of Apple Fruit Ring Rot in China.</title>
        <authorList>
            <person name="Yu C."/>
            <person name="Diao Y."/>
            <person name="Lu Q."/>
            <person name="Zhao J."/>
            <person name="Cui S."/>
            <person name="Peng C."/>
            <person name="He B."/>
            <person name="Liu H."/>
        </authorList>
    </citation>
    <scope>NUCLEOTIDE SEQUENCE [LARGE SCALE GENOMIC DNA]</scope>
    <source>
        <strain evidence="2">Sdau11-99</strain>
    </source>
</reference>
<accession>A0A8H4IT26</accession>